<feature type="chain" id="PRO_5017981731" evidence="1">
    <location>
        <begin position="20"/>
        <end position="174"/>
    </location>
</feature>
<keyword evidence="1" id="KW-0732">Signal</keyword>
<dbReference type="OrthoDB" id="5432251at2"/>
<dbReference type="Pfam" id="PF13590">
    <property type="entry name" value="DUF4136"/>
    <property type="match status" value="1"/>
</dbReference>
<feature type="signal peptide" evidence="1">
    <location>
        <begin position="1"/>
        <end position="19"/>
    </location>
</feature>
<dbReference type="Proteomes" id="UP000275719">
    <property type="component" value="Unassembled WGS sequence"/>
</dbReference>
<dbReference type="RefSeq" id="WP_125016522.1">
    <property type="nucleotide sequence ID" value="NZ_RQVQ01000002.1"/>
</dbReference>
<sequence length="174" mass="19618">MKLLKFIPVLGLFALTACSSIQVSTDYDSSVNFSQFKTYAFMKSGIDDSPISDLDKKRILKAVEAELSAKGYTKSDNPQLLVNIFTESQQNVNVNTYYGGWGYRPWGWNPWMYGPGYSSVSVNTEGILYIDILKADNKELIWQGKGSGYLTSNKNKKDEKIKEFAQKILSELPQ</sequence>
<protein>
    <submittedName>
        <fullName evidence="3">DUF4136 domain-containing protein</fullName>
    </submittedName>
</protein>
<dbReference type="PROSITE" id="PS51257">
    <property type="entry name" value="PROKAR_LIPOPROTEIN"/>
    <property type="match status" value="1"/>
</dbReference>
<evidence type="ECO:0000313" key="3">
    <source>
        <dbReference type="EMBL" id="RRJ93093.1"/>
    </source>
</evidence>
<dbReference type="Gene3D" id="3.30.160.670">
    <property type="match status" value="1"/>
</dbReference>
<dbReference type="EMBL" id="RQVQ01000002">
    <property type="protein sequence ID" value="RRJ93093.1"/>
    <property type="molecule type" value="Genomic_DNA"/>
</dbReference>
<proteinExistence type="predicted"/>
<organism evidence="3 4">
    <name type="scientific">Paenimyroides tangerinum</name>
    <dbReference type="NCBI Taxonomy" id="2488728"/>
    <lineage>
        <taxon>Bacteria</taxon>
        <taxon>Pseudomonadati</taxon>
        <taxon>Bacteroidota</taxon>
        <taxon>Flavobacteriia</taxon>
        <taxon>Flavobacteriales</taxon>
        <taxon>Flavobacteriaceae</taxon>
        <taxon>Paenimyroides</taxon>
    </lineage>
</organism>
<gene>
    <name evidence="3" type="ORF">EG240_01050</name>
</gene>
<reference evidence="3 4" key="1">
    <citation type="submission" date="2018-11" db="EMBL/GenBank/DDBJ databases">
        <title>Flavobacterium sp. nov., YIM 102701-2 draft genome.</title>
        <authorList>
            <person name="Li G."/>
            <person name="Jiang Y."/>
        </authorList>
    </citation>
    <scope>NUCLEOTIDE SEQUENCE [LARGE SCALE GENOMIC DNA]</scope>
    <source>
        <strain evidence="3 4">YIM 102701-2</strain>
    </source>
</reference>
<dbReference type="AlphaFoldDB" id="A0A3P3WJS8"/>
<dbReference type="InterPro" id="IPR025411">
    <property type="entry name" value="DUF4136"/>
</dbReference>
<feature type="domain" description="DUF4136" evidence="2">
    <location>
        <begin position="23"/>
        <end position="173"/>
    </location>
</feature>
<accession>A0A3P3WJS8</accession>
<comment type="caution">
    <text evidence="3">The sequence shown here is derived from an EMBL/GenBank/DDBJ whole genome shotgun (WGS) entry which is preliminary data.</text>
</comment>
<evidence type="ECO:0000259" key="2">
    <source>
        <dbReference type="Pfam" id="PF13590"/>
    </source>
</evidence>
<keyword evidence="4" id="KW-1185">Reference proteome</keyword>
<evidence type="ECO:0000313" key="4">
    <source>
        <dbReference type="Proteomes" id="UP000275719"/>
    </source>
</evidence>
<name>A0A3P3WJS8_9FLAO</name>
<evidence type="ECO:0000256" key="1">
    <source>
        <dbReference type="SAM" id="SignalP"/>
    </source>
</evidence>